<organism evidence="2 3">
    <name type="scientific">Pocillopora meandrina</name>
    <dbReference type="NCBI Taxonomy" id="46732"/>
    <lineage>
        <taxon>Eukaryota</taxon>
        <taxon>Metazoa</taxon>
        <taxon>Cnidaria</taxon>
        <taxon>Anthozoa</taxon>
        <taxon>Hexacorallia</taxon>
        <taxon>Scleractinia</taxon>
        <taxon>Astrocoeniina</taxon>
        <taxon>Pocilloporidae</taxon>
        <taxon>Pocillopora</taxon>
    </lineage>
</organism>
<accession>A0AAU9XJE1</accession>
<keyword evidence="1" id="KW-0175">Coiled coil</keyword>
<reference evidence="2 3" key="1">
    <citation type="submission" date="2022-05" db="EMBL/GenBank/DDBJ databases">
        <authorList>
            <consortium name="Genoscope - CEA"/>
            <person name="William W."/>
        </authorList>
    </citation>
    <scope>NUCLEOTIDE SEQUENCE [LARGE SCALE GENOMIC DNA]</scope>
</reference>
<evidence type="ECO:0000313" key="2">
    <source>
        <dbReference type="EMBL" id="CAH3147683.1"/>
    </source>
</evidence>
<dbReference type="EMBL" id="CALNXJ010000043">
    <property type="protein sequence ID" value="CAH3147683.1"/>
    <property type="molecule type" value="Genomic_DNA"/>
</dbReference>
<evidence type="ECO:0000313" key="3">
    <source>
        <dbReference type="Proteomes" id="UP001159428"/>
    </source>
</evidence>
<keyword evidence="3" id="KW-1185">Reference proteome</keyword>
<comment type="caution">
    <text evidence="2">The sequence shown here is derived from an EMBL/GenBank/DDBJ whole genome shotgun (WGS) entry which is preliminary data.</text>
</comment>
<protein>
    <submittedName>
        <fullName evidence="2">Uncharacterized protein</fullName>
    </submittedName>
</protein>
<sequence>MELKTNQPDPEELSQLRKEKTELSTKIEKLSERVNESELDYKRLQEKLDKYINYKRQELSQLRKEKTELSTKIEQLSERVNKSDLDYKRLQEKLDKHINCRRRKYKGTKLIVTCYILLYRVV</sequence>
<name>A0AAU9XJE1_9CNID</name>
<feature type="coiled-coil region" evidence="1">
    <location>
        <begin position="13"/>
        <end position="93"/>
    </location>
</feature>
<gene>
    <name evidence="2" type="ORF">PMEA_00023552</name>
</gene>
<dbReference type="Proteomes" id="UP001159428">
    <property type="component" value="Unassembled WGS sequence"/>
</dbReference>
<dbReference type="AlphaFoldDB" id="A0AAU9XJE1"/>
<evidence type="ECO:0000256" key="1">
    <source>
        <dbReference type="SAM" id="Coils"/>
    </source>
</evidence>
<proteinExistence type="predicted"/>